<evidence type="ECO:0000256" key="3">
    <source>
        <dbReference type="ARBA" id="ARBA00022679"/>
    </source>
</evidence>
<evidence type="ECO:0000256" key="4">
    <source>
        <dbReference type="ARBA" id="ARBA00022755"/>
    </source>
</evidence>
<dbReference type="PANTHER" id="PTHR43369">
    <property type="entry name" value="PHOSPHORIBOSYLGLYCINAMIDE FORMYLTRANSFERASE"/>
    <property type="match status" value="1"/>
</dbReference>
<dbReference type="EMBL" id="FPHM01000125">
    <property type="protein sequence ID" value="SFV68571.1"/>
    <property type="molecule type" value="Genomic_DNA"/>
</dbReference>
<dbReference type="NCBIfam" id="TIGR00639">
    <property type="entry name" value="PurN"/>
    <property type="match status" value="1"/>
</dbReference>
<dbReference type="InterPro" id="IPR004607">
    <property type="entry name" value="GART"/>
</dbReference>
<dbReference type="GO" id="GO:0006189">
    <property type="term" value="P:'de novo' IMP biosynthetic process"/>
    <property type="evidence" value="ECO:0007669"/>
    <property type="project" value="InterPro"/>
</dbReference>
<evidence type="ECO:0000259" key="5">
    <source>
        <dbReference type="Pfam" id="PF00551"/>
    </source>
</evidence>
<proteinExistence type="predicted"/>
<keyword evidence="3 6" id="KW-0808">Transferase</keyword>
<evidence type="ECO:0000256" key="1">
    <source>
        <dbReference type="ARBA" id="ARBA00005054"/>
    </source>
</evidence>
<dbReference type="PANTHER" id="PTHR43369:SF2">
    <property type="entry name" value="PHOSPHORIBOSYLGLYCINAMIDE FORMYLTRANSFERASE"/>
    <property type="match status" value="1"/>
</dbReference>
<dbReference type="EC" id="2.1.2.2" evidence="2"/>
<protein>
    <recommendedName>
        <fullName evidence="2">phosphoribosylglycinamide formyltransferase 1</fullName>
        <ecNumber evidence="2">2.1.2.2</ecNumber>
    </recommendedName>
</protein>
<dbReference type="InterPro" id="IPR002376">
    <property type="entry name" value="Formyl_transf_N"/>
</dbReference>
<dbReference type="Gene3D" id="3.40.50.170">
    <property type="entry name" value="Formyl transferase, N-terminal domain"/>
    <property type="match status" value="1"/>
</dbReference>
<dbReference type="GO" id="GO:0004644">
    <property type="term" value="F:phosphoribosylglycinamide formyltransferase activity"/>
    <property type="evidence" value="ECO:0007669"/>
    <property type="project" value="UniProtKB-EC"/>
</dbReference>
<name>A0A1W1CSB3_9ZZZZ</name>
<dbReference type="SUPFAM" id="SSF53328">
    <property type="entry name" value="Formyltransferase"/>
    <property type="match status" value="1"/>
</dbReference>
<sequence length="185" mass="20645">MHKLAVLFSGQGTNFAYLLNTLHGQGFEIVVAITNNPLAGGIAIAKNHNIPLEIIHATEYKNREDFDKELVAVLEKYQANLTILAGFMRILSPIFTTKIHAINLHPSLLPKHKGLHAIEKSYADDSDRGGVSVHYVNETLDGGKIIVQKSIAKKALSFEDYDSKIRSIEKIALKEAIKKIFEERR</sequence>
<comment type="pathway">
    <text evidence="1">Purine metabolism; IMP biosynthesis via de novo pathway; N(2)-formyl-N(1)-(5-phospho-D-ribosyl)glycinamide from N(1)-(5-phospho-D-ribosyl)glycinamide (10-formyl THF route): step 1/1.</text>
</comment>
<gene>
    <name evidence="6" type="ORF">MNB_SV-13-662</name>
</gene>
<evidence type="ECO:0000256" key="2">
    <source>
        <dbReference type="ARBA" id="ARBA00012254"/>
    </source>
</evidence>
<organism evidence="6">
    <name type="scientific">hydrothermal vent metagenome</name>
    <dbReference type="NCBI Taxonomy" id="652676"/>
    <lineage>
        <taxon>unclassified sequences</taxon>
        <taxon>metagenomes</taxon>
        <taxon>ecological metagenomes</taxon>
    </lineage>
</organism>
<dbReference type="Pfam" id="PF00551">
    <property type="entry name" value="Formyl_trans_N"/>
    <property type="match status" value="1"/>
</dbReference>
<accession>A0A1W1CSB3</accession>
<reference evidence="6" key="1">
    <citation type="submission" date="2016-10" db="EMBL/GenBank/DDBJ databases">
        <authorList>
            <person name="de Groot N.N."/>
        </authorList>
    </citation>
    <scope>NUCLEOTIDE SEQUENCE</scope>
</reference>
<feature type="domain" description="Formyl transferase N-terminal" evidence="5">
    <location>
        <begin position="3"/>
        <end position="177"/>
    </location>
</feature>
<keyword evidence="4" id="KW-0658">Purine biosynthesis</keyword>
<evidence type="ECO:0000313" key="6">
    <source>
        <dbReference type="EMBL" id="SFV68571.1"/>
    </source>
</evidence>
<dbReference type="GO" id="GO:0005737">
    <property type="term" value="C:cytoplasm"/>
    <property type="evidence" value="ECO:0007669"/>
    <property type="project" value="TreeGrafter"/>
</dbReference>
<dbReference type="AlphaFoldDB" id="A0A1W1CSB3"/>
<dbReference type="InterPro" id="IPR036477">
    <property type="entry name" value="Formyl_transf_N_sf"/>
</dbReference>